<dbReference type="Gene3D" id="3.20.20.60">
    <property type="entry name" value="Phosphoenolpyruvate-binding domains"/>
    <property type="match status" value="1"/>
</dbReference>
<dbReference type="EMBL" id="SMAK01000025">
    <property type="protein sequence ID" value="TCT02567.1"/>
    <property type="molecule type" value="Genomic_DNA"/>
</dbReference>
<proteinExistence type="predicted"/>
<evidence type="ECO:0000313" key="5">
    <source>
        <dbReference type="Proteomes" id="UP000295678"/>
    </source>
</evidence>
<evidence type="ECO:0000256" key="1">
    <source>
        <dbReference type="ARBA" id="ARBA00001946"/>
    </source>
</evidence>
<dbReference type="AlphaFoldDB" id="A0A4R3LVS6"/>
<dbReference type="Proteomes" id="UP000295678">
    <property type="component" value="Unassembled WGS sequence"/>
</dbReference>
<name>A0A4R3LVS6_9HYPH</name>
<dbReference type="SUPFAM" id="SSF51621">
    <property type="entry name" value="Phosphoenolpyruvate/pyruvate domain"/>
    <property type="match status" value="1"/>
</dbReference>
<protein>
    <recommendedName>
        <fullName evidence="6">HpcH/HpaI aldolase/citrate lyase family protein</fullName>
    </recommendedName>
</protein>
<accession>A0A4R3LVS6</accession>
<sequence length="128" mass="13922">GAASVSTSVRKSRHPMNHTGVALGIPLLKHALKDIDGAWKFARDNKRLGFRGMVAIHPNHVPIANEVFTPTAQEVAFYQGMIDAFEAGLERGLAAVAYEEIHIDLAHVKTAKEVIAMHETLRARGAMS</sequence>
<evidence type="ECO:0000256" key="2">
    <source>
        <dbReference type="ARBA" id="ARBA00022723"/>
    </source>
</evidence>
<evidence type="ECO:0008006" key="6">
    <source>
        <dbReference type="Google" id="ProtNLM"/>
    </source>
</evidence>
<dbReference type="PANTHER" id="PTHR32308">
    <property type="entry name" value="LYASE BETA SUBUNIT, PUTATIVE (AFU_ORTHOLOGUE AFUA_4G13030)-RELATED"/>
    <property type="match status" value="1"/>
</dbReference>
<comment type="cofactor">
    <cofactor evidence="1">
        <name>Mg(2+)</name>
        <dbReference type="ChEBI" id="CHEBI:18420"/>
    </cofactor>
</comment>
<keyword evidence="2" id="KW-0479">Metal-binding</keyword>
<dbReference type="PANTHER" id="PTHR32308:SF1">
    <property type="entry name" value="HPCH_HPAI ALDOLASE_CITRATE LYASE DOMAIN-CONTAINING PROTEIN"/>
    <property type="match status" value="1"/>
</dbReference>
<reference evidence="4 5" key="1">
    <citation type="submission" date="2019-03" db="EMBL/GenBank/DDBJ databases">
        <title>Genomic Encyclopedia of Type Strains, Phase IV (KMG-IV): sequencing the most valuable type-strain genomes for metagenomic binning, comparative biology and taxonomic classification.</title>
        <authorList>
            <person name="Goeker M."/>
        </authorList>
    </citation>
    <scope>NUCLEOTIDE SEQUENCE [LARGE SCALE GENOMIC DNA]</scope>
    <source>
        <strain evidence="4 5">DSM 19345</strain>
    </source>
</reference>
<dbReference type="InterPro" id="IPR040442">
    <property type="entry name" value="Pyrv_kinase-like_dom_sf"/>
</dbReference>
<keyword evidence="5" id="KW-1185">Reference proteome</keyword>
<comment type="caution">
    <text evidence="4">The sequence shown here is derived from an EMBL/GenBank/DDBJ whole genome shotgun (WGS) entry which is preliminary data.</text>
</comment>
<evidence type="ECO:0000256" key="3">
    <source>
        <dbReference type="ARBA" id="ARBA00022842"/>
    </source>
</evidence>
<dbReference type="GO" id="GO:0006107">
    <property type="term" value="P:oxaloacetate metabolic process"/>
    <property type="evidence" value="ECO:0007669"/>
    <property type="project" value="TreeGrafter"/>
</dbReference>
<dbReference type="GO" id="GO:0003824">
    <property type="term" value="F:catalytic activity"/>
    <property type="evidence" value="ECO:0007669"/>
    <property type="project" value="InterPro"/>
</dbReference>
<dbReference type="GO" id="GO:0000287">
    <property type="term" value="F:magnesium ion binding"/>
    <property type="evidence" value="ECO:0007669"/>
    <property type="project" value="TreeGrafter"/>
</dbReference>
<feature type="non-terminal residue" evidence="4">
    <location>
        <position position="1"/>
    </location>
</feature>
<organism evidence="4 5">
    <name type="scientific">Tepidamorphus gemmatus</name>
    <dbReference type="NCBI Taxonomy" id="747076"/>
    <lineage>
        <taxon>Bacteria</taxon>
        <taxon>Pseudomonadati</taxon>
        <taxon>Pseudomonadota</taxon>
        <taxon>Alphaproteobacteria</taxon>
        <taxon>Hyphomicrobiales</taxon>
        <taxon>Tepidamorphaceae</taxon>
        <taxon>Tepidamorphus</taxon>
    </lineage>
</organism>
<keyword evidence="3" id="KW-0460">Magnesium</keyword>
<dbReference type="InterPro" id="IPR015813">
    <property type="entry name" value="Pyrv/PenolPyrv_kinase-like_dom"/>
</dbReference>
<gene>
    <name evidence="4" type="ORF">EDC22_1256</name>
</gene>
<evidence type="ECO:0000313" key="4">
    <source>
        <dbReference type="EMBL" id="TCT02567.1"/>
    </source>
</evidence>